<dbReference type="Proteomes" id="UP000256334">
    <property type="component" value="Unassembled WGS sequence"/>
</dbReference>
<accession>A0A3D9DX11</accession>
<keyword evidence="2" id="KW-1185">Reference proteome</keyword>
<dbReference type="Gene3D" id="2.30.110.10">
    <property type="entry name" value="Electron Transport, Fmn-binding Protein, Chain A"/>
    <property type="match status" value="1"/>
</dbReference>
<gene>
    <name evidence="1" type="ORF">C8D72_2149</name>
</gene>
<dbReference type="PIRSF" id="PIRSF010372">
    <property type="entry name" value="PaiB"/>
    <property type="match status" value="1"/>
</dbReference>
<reference evidence="1 2" key="1">
    <citation type="submission" date="2018-07" db="EMBL/GenBank/DDBJ databases">
        <title>Genomic Encyclopedia of Type Strains, Phase IV (KMG-IV): sequencing the most valuable type-strain genomes for metagenomic binning, comparative biology and taxonomic classification.</title>
        <authorList>
            <person name="Goeker M."/>
        </authorList>
    </citation>
    <scope>NUCLEOTIDE SEQUENCE [LARGE SCALE GENOMIC DNA]</scope>
    <source>
        <strain evidence="1 2">DSM 14324</strain>
    </source>
</reference>
<evidence type="ECO:0000313" key="1">
    <source>
        <dbReference type="EMBL" id="REC95313.1"/>
    </source>
</evidence>
<organism evidence="1 2">
    <name type="scientific">Kushneria indalinina DSM 14324</name>
    <dbReference type="NCBI Taxonomy" id="1122140"/>
    <lineage>
        <taxon>Bacteria</taxon>
        <taxon>Pseudomonadati</taxon>
        <taxon>Pseudomonadota</taxon>
        <taxon>Gammaproteobacteria</taxon>
        <taxon>Oceanospirillales</taxon>
        <taxon>Halomonadaceae</taxon>
        <taxon>Kushneria</taxon>
    </lineage>
</organism>
<dbReference type="PANTHER" id="PTHR35802:SF1">
    <property type="entry name" value="PROTEASE SYNTHASE AND SPORULATION PROTEIN PAI 2"/>
    <property type="match status" value="1"/>
</dbReference>
<comment type="caution">
    <text evidence="1">The sequence shown here is derived from an EMBL/GenBank/DDBJ whole genome shotgun (WGS) entry which is preliminary data.</text>
</comment>
<dbReference type="OrthoDB" id="9794948at2"/>
<name>A0A3D9DX11_9GAMM</name>
<protein>
    <submittedName>
        <fullName evidence="1">PaiB family negative transcriptional regulator</fullName>
    </submittedName>
</protein>
<dbReference type="InterPro" id="IPR012349">
    <property type="entry name" value="Split_barrel_FMN-bd"/>
</dbReference>
<evidence type="ECO:0000313" key="2">
    <source>
        <dbReference type="Proteomes" id="UP000256334"/>
    </source>
</evidence>
<sequence length="212" mass="23810">MYLPRHFQMESLEAQHALMRRYPFATLVTVSSAGIDANPLPLLLNACRGEHGVLEGHVARANPLCQQPPDHAMALFHGPDSYITPNWYPAKREHGRVVPTWHYLSIQAHGTLRFIEDTDWLRSHVAELTDRFESDQTAPWSIDDAPAAYIDGMCRAIVGIEFHIERLAGKHKAAQHKDDATRQAVHEGFMTAGWDEGRAGWLSGQTGPERND</sequence>
<dbReference type="Pfam" id="PF04299">
    <property type="entry name" value="FMN_bind_2"/>
    <property type="match status" value="1"/>
</dbReference>
<dbReference type="InterPro" id="IPR007396">
    <property type="entry name" value="TR_PAI2-type"/>
</dbReference>
<dbReference type="RefSeq" id="WP_115854372.1">
    <property type="nucleotide sequence ID" value="NZ_QRDJ01000007.1"/>
</dbReference>
<dbReference type="AlphaFoldDB" id="A0A3D9DX11"/>
<proteinExistence type="predicted"/>
<dbReference type="EMBL" id="QRDJ01000007">
    <property type="protein sequence ID" value="REC95313.1"/>
    <property type="molecule type" value="Genomic_DNA"/>
</dbReference>
<dbReference type="PANTHER" id="PTHR35802">
    <property type="entry name" value="PROTEASE SYNTHASE AND SPORULATION PROTEIN PAI 2"/>
    <property type="match status" value="1"/>
</dbReference>
<dbReference type="SUPFAM" id="SSF50475">
    <property type="entry name" value="FMN-binding split barrel"/>
    <property type="match status" value="1"/>
</dbReference>